<name>U4LIX7_PYROM</name>
<sequence length="83" mass="9421">MDDERRKKPVAAFTRLTVKTSTPALSGRHSKLRAGRLNLVCQRFEYSWAETAIISDGHEYSELNAKSSRELQNITGAWKGRKV</sequence>
<accession>U4LIX7</accession>
<dbReference type="EMBL" id="HF935724">
    <property type="protein sequence ID" value="CCX32059.1"/>
    <property type="molecule type" value="Genomic_DNA"/>
</dbReference>
<dbReference type="AlphaFoldDB" id="U4LIX7"/>
<evidence type="ECO:0000313" key="1">
    <source>
        <dbReference type="EMBL" id="CCX32059.1"/>
    </source>
</evidence>
<reference evidence="1 2" key="1">
    <citation type="journal article" date="2013" name="PLoS Genet.">
        <title>The genome and development-dependent transcriptomes of Pyronema confluens: a window into fungal evolution.</title>
        <authorList>
            <person name="Traeger S."/>
            <person name="Altegoer F."/>
            <person name="Freitag M."/>
            <person name="Gabaldon T."/>
            <person name="Kempken F."/>
            <person name="Kumar A."/>
            <person name="Marcet-Houben M."/>
            <person name="Poggeler S."/>
            <person name="Stajich J.E."/>
            <person name="Nowrousian M."/>
        </authorList>
    </citation>
    <scope>NUCLEOTIDE SEQUENCE [LARGE SCALE GENOMIC DNA]</scope>
    <source>
        <strain evidence="2">CBS 100304</strain>
        <tissue evidence="1">Vegetative mycelium</tissue>
    </source>
</reference>
<evidence type="ECO:0000313" key="2">
    <source>
        <dbReference type="Proteomes" id="UP000018144"/>
    </source>
</evidence>
<dbReference type="Proteomes" id="UP000018144">
    <property type="component" value="Unassembled WGS sequence"/>
</dbReference>
<proteinExistence type="predicted"/>
<keyword evidence="2" id="KW-1185">Reference proteome</keyword>
<gene>
    <name evidence="1" type="ORF">PCON_12329</name>
</gene>
<organism evidence="1 2">
    <name type="scientific">Pyronema omphalodes (strain CBS 100304)</name>
    <name type="common">Pyronema confluens</name>
    <dbReference type="NCBI Taxonomy" id="1076935"/>
    <lineage>
        <taxon>Eukaryota</taxon>
        <taxon>Fungi</taxon>
        <taxon>Dikarya</taxon>
        <taxon>Ascomycota</taxon>
        <taxon>Pezizomycotina</taxon>
        <taxon>Pezizomycetes</taxon>
        <taxon>Pezizales</taxon>
        <taxon>Pyronemataceae</taxon>
        <taxon>Pyronema</taxon>
    </lineage>
</organism>
<protein>
    <submittedName>
        <fullName evidence="1">Uncharacterized protein</fullName>
    </submittedName>
</protein>